<evidence type="ECO:0000313" key="2">
    <source>
        <dbReference type="Proteomes" id="UP000236621"/>
    </source>
</evidence>
<comment type="caution">
    <text evidence="1">The sequence shown here is derived from an EMBL/GenBank/DDBJ whole genome shotgun (WGS) entry which is preliminary data.</text>
</comment>
<dbReference type="Gene3D" id="1.20.1270.70">
    <property type="entry name" value="Designed single chain three-helix bundle"/>
    <property type="match status" value="1"/>
</dbReference>
<keyword evidence="2" id="KW-1185">Reference proteome</keyword>
<gene>
    <name evidence="1" type="ORF">TCAP_01205</name>
</gene>
<dbReference type="AlphaFoldDB" id="A0A2K3QMW1"/>
<proteinExistence type="predicted"/>
<dbReference type="EMBL" id="NRSZ01000198">
    <property type="protein sequence ID" value="PNY28871.1"/>
    <property type="molecule type" value="Genomic_DNA"/>
</dbReference>
<protein>
    <submittedName>
        <fullName evidence="1">Uncharacterized protein</fullName>
    </submittedName>
</protein>
<dbReference type="Proteomes" id="UP000236621">
    <property type="component" value="Unassembled WGS sequence"/>
</dbReference>
<dbReference type="STRING" id="45235.A0A2K3QMW1"/>
<accession>A0A2K3QMW1</accession>
<dbReference type="OrthoDB" id="3641511at2759"/>
<organism evidence="1 2">
    <name type="scientific">Tolypocladium capitatum</name>
    <dbReference type="NCBI Taxonomy" id="45235"/>
    <lineage>
        <taxon>Eukaryota</taxon>
        <taxon>Fungi</taxon>
        <taxon>Dikarya</taxon>
        <taxon>Ascomycota</taxon>
        <taxon>Pezizomycotina</taxon>
        <taxon>Sordariomycetes</taxon>
        <taxon>Hypocreomycetidae</taxon>
        <taxon>Hypocreales</taxon>
        <taxon>Ophiocordycipitaceae</taxon>
        <taxon>Tolypocladium</taxon>
    </lineage>
</organism>
<reference evidence="1 2" key="1">
    <citation type="submission" date="2017-08" db="EMBL/GenBank/DDBJ databases">
        <title>Harnessing the power of phylogenomics to disentangle the directionality and signatures of interkingdom host jumping in the parasitic fungal genus Tolypocladium.</title>
        <authorList>
            <person name="Quandt C.A."/>
            <person name="Patterson W."/>
            <person name="Spatafora J.W."/>
        </authorList>
    </citation>
    <scope>NUCLEOTIDE SEQUENCE [LARGE SCALE GENOMIC DNA]</scope>
    <source>
        <strain evidence="1 2">CBS 113982</strain>
    </source>
</reference>
<name>A0A2K3QMW1_9HYPO</name>
<sequence>MDARPLLPQPDFGTISGNFDALSEQFALCANLPAVDGSARLMQRMDAVLEQLTLLNRKVDILDRKVDGLDRKVDGLGRNVSVLNRNAVVRTQNSTVVRGDVDLVPLYSVLTGDVIDGFPRNVDQLERLPAREVDQLLRHLGESAVGSAAEKKRNLKFALGLVTRAL</sequence>
<evidence type="ECO:0000313" key="1">
    <source>
        <dbReference type="EMBL" id="PNY28871.1"/>
    </source>
</evidence>